<dbReference type="AlphaFoldDB" id="A0A3E4KCR8"/>
<evidence type="ECO:0000313" key="5">
    <source>
        <dbReference type="Proteomes" id="UP000483142"/>
    </source>
</evidence>
<dbReference type="EMBL" id="WDBY01000025">
    <property type="protein sequence ID" value="KAB6476672.1"/>
    <property type="molecule type" value="Genomic_DNA"/>
</dbReference>
<gene>
    <name evidence="3" type="ORF">GAZ06_13055</name>
    <name evidence="2" type="ORF">GAZ09_14330</name>
</gene>
<protein>
    <submittedName>
        <fullName evidence="2">EpsG family protein</fullName>
    </submittedName>
</protein>
<dbReference type="InterPro" id="IPR049458">
    <property type="entry name" value="EpsG-like"/>
</dbReference>
<evidence type="ECO:0000313" key="2">
    <source>
        <dbReference type="EMBL" id="KAB6451279.1"/>
    </source>
</evidence>
<evidence type="ECO:0000256" key="1">
    <source>
        <dbReference type="SAM" id="Phobius"/>
    </source>
</evidence>
<proteinExistence type="predicted"/>
<accession>A0A3E4KCR8</accession>
<feature type="transmembrane region" description="Helical" evidence="1">
    <location>
        <begin position="329"/>
        <end position="348"/>
    </location>
</feature>
<dbReference type="Pfam" id="PF14897">
    <property type="entry name" value="EpsG"/>
    <property type="match status" value="1"/>
</dbReference>
<feature type="transmembrane region" description="Helical" evidence="1">
    <location>
        <begin position="125"/>
        <end position="142"/>
    </location>
</feature>
<feature type="transmembrane region" description="Helical" evidence="1">
    <location>
        <begin position="275"/>
        <end position="293"/>
    </location>
</feature>
<keyword evidence="1" id="KW-1133">Transmembrane helix</keyword>
<feature type="transmembrane region" description="Helical" evidence="1">
    <location>
        <begin position="170"/>
        <end position="193"/>
    </location>
</feature>
<feature type="transmembrane region" description="Helical" evidence="1">
    <location>
        <begin position="248"/>
        <end position="268"/>
    </location>
</feature>
<sequence length="369" mass="44410">MVFNFQYITLMLFLFFLFLIDVKQKEKMNYIHTLPKIICVIAYICFWGMRGFIGTDYSWYYPYFNNLSDRLLYAFDDIERIEPGYVIYTYIFKQIWDNYYAFIFFSTCLNVAFMHVLFKNLLKRYYIFGYIVFIAFCANAEFNNLRNIRAILLFFISIESIIKKDWKSFLALNLLGMSFHSTAIFYLPFYFIINRNWKRIILPLIFIGFIFVILKLNVFTKLILFTGQMLGGVYEASAVLFTDNNEDVGFTLGAIMRLLLGFFLWLSYDRIKEPLYRIYINLAVCYLFCFAFFNEIPVFRLRFSLMFAFSLCIILPYVYIIIQKKYRRFFLLFAFLSCMSQALVNFQGDLFRYDNLLFGIESYERRLNK</sequence>
<feature type="transmembrane region" description="Helical" evidence="1">
    <location>
        <begin position="299"/>
        <end position="322"/>
    </location>
</feature>
<keyword evidence="1" id="KW-0472">Membrane</keyword>
<keyword evidence="1" id="KW-0812">Transmembrane</keyword>
<name>A0A3E4KCR8_PHOVU</name>
<dbReference type="Proteomes" id="UP000483142">
    <property type="component" value="Unassembled WGS sequence"/>
</dbReference>
<feature type="transmembrane region" description="Helical" evidence="1">
    <location>
        <begin position="199"/>
        <end position="216"/>
    </location>
</feature>
<dbReference type="Proteomes" id="UP000468344">
    <property type="component" value="Unassembled WGS sequence"/>
</dbReference>
<reference evidence="4 5" key="1">
    <citation type="journal article" date="2019" name="Nat. Med.">
        <title>A library of human gut bacterial isolates paired with longitudinal multiomics data enables mechanistic microbiome research.</title>
        <authorList>
            <person name="Poyet M."/>
            <person name="Groussin M."/>
            <person name="Gibbons S.M."/>
            <person name="Avila-Pacheco J."/>
            <person name="Jiang X."/>
            <person name="Kearney S.M."/>
            <person name="Perrotta A.R."/>
            <person name="Berdy B."/>
            <person name="Zhao S."/>
            <person name="Lieberman T.D."/>
            <person name="Swanson P.K."/>
            <person name="Smith M."/>
            <person name="Roesemann S."/>
            <person name="Alexander J.E."/>
            <person name="Rich S.A."/>
            <person name="Livny J."/>
            <person name="Vlamakis H."/>
            <person name="Clish C."/>
            <person name="Bullock K."/>
            <person name="Deik A."/>
            <person name="Scott J."/>
            <person name="Pierce K.A."/>
            <person name="Xavier R.J."/>
            <person name="Alm E.J."/>
        </authorList>
    </citation>
    <scope>NUCLEOTIDE SEQUENCE [LARGE SCALE GENOMIC DNA]</scope>
    <source>
        <strain evidence="3 4">BIOML-A140</strain>
        <strain evidence="2 5">BIOML-A141</strain>
    </source>
</reference>
<feature type="transmembrane region" description="Helical" evidence="1">
    <location>
        <begin position="34"/>
        <end position="53"/>
    </location>
</feature>
<comment type="caution">
    <text evidence="2">The sequence shown here is derived from an EMBL/GenBank/DDBJ whole genome shotgun (WGS) entry which is preliminary data.</text>
</comment>
<evidence type="ECO:0000313" key="4">
    <source>
        <dbReference type="Proteomes" id="UP000468344"/>
    </source>
</evidence>
<evidence type="ECO:0000313" key="3">
    <source>
        <dbReference type="EMBL" id="KAB6476672.1"/>
    </source>
</evidence>
<organism evidence="2 5">
    <name type="scientific">Phocaeicola vulgatus</name>
    <name type="common">Bacteroides vulgatus</name>
    <dbReference type="NCBI Taxonomy" id="821"/>
    <lineage>
        <taxon>Bacteria</taxon>
        <taxon>Pseudomonadati</taxon>
        <taxon>Bacteroidota</taxon>
        <taxon>Bacteroidia</taxon>
        <taxon>Bacteroidales</taxon>
        <taxon>Bacteroidaceae</taxon>
        <taxon>Phocaeicola</taxon>
    </lineage>
</organism>
<feature type="transmembrane region" description="Helical" evidence="1">
    <location>
        <begin position="6"/>
        <end position="22"/>
    </location>
</feature>
<dbReference type="EMBL" id="WDBZ01000029">
    <property type="protein sequence ID" value="KAB6451279.1"/>
    <property type="molecule type" value="Genomic_DNA"/>
</dbReference>
<feature type="transmembrane region" description="Helical" evidence="1">
    <location>
        <begin position="99"/>
        <end position="118"/>
    </location>
</feature>